<accession>A0ABN5WB74</accession>
<dbReference type="CDD" id="cd04301">
    <property type="entry name" value="NAT_SF"/>
    <property type="match status" value="1"/>
</dbReference>
<protein>
    <submittedName>
        <fullName evidence="4">N-acetyltransferase</fullName>
    </submittedName>
</protein>
<keyword evidence="5" id="KW-1185">Reference proteome</keyword>
<evidence type="ECO:0000256" key="1">
    <source>
        <dbReference type="ARBA" id="ARBA00022679"/>
    </source>
</evidence>
<sequence>MSALKLTAFRETFLDGFAIPYPPADLALFEAYSYGPATVAAELADPAHATWVAETADGQLLAYAHVGPCKLPHPQASAAQGELYQLYAINAAQGQGIGRALMDVALGWLEERMPGPVWLGVWSGNDRAQAVYAKRGFVKVGDYGFRVGAWTDAEYIYRRG</sequence>
<organism evidence="4 5">
    <name type="scientific">Sphingomonas bisphenolicum</name>
    <dbReference type="NCBI Taxonomy" id="296544"/>
    <lineage>
        <taxon>Bacteria</taxon>
        <taxon>Pseudomonadati</taxon>
        <taxon>Pseudomonadota</taxon>
        <taxon>Alphaproteobacteria</taxon>
        <taxon>Sphingomonadales</taxon>
        <taxon>Sphingomonadaceae</taxon>
        <taxon>Sphingomonas</taxon>
    </lineage>
</organism>
<name>A0ABN5WB74_9SPHN</name>
<dbReference type="InterPro" id="IPR000182">
    <property type="entry name" value="GNAT_dom"/>
</dbReference>
<evidence type="ECO:0000256" key="2">
    <source>
        <dbReference type="ARBA" id="ARBA00023315"/>
    </source>
</evidence>
<dbReference type="InterPro" id="IPR050832">
    <property type="entry name" value="Bact_Acetyltransf"/>
</dbReference>
<evidence type="ECO:0000313" key="4">
    <source>
        <dbReference type="EMBL" id="BBF69533.1"/>
    </source>
</evidence>
<gene>
    <name evidence="4" type="ORF">SBA_ch1_17330</name>
</gene>
<dbReference type="Gene3D" id="3.40.630.30">
    <property type="match status" value="1"/>
</dbReference>
<dbReference type="InterPro" id="IPR016181">
    <property type="entry name" value="Acyl_CoA_acyltransferase"/>
</dbReference>
<keyword evidence="1" id="KW-0808">Transferase</keyword>
<evidence type="ECO:0000313" key="5">
    <source>
        <dbReference type="Proteomes" id="UP001059971"/>
    </source>
</evidence>
<dbReference type="Proteomes" id="UP001059971">
    <property type="component" value="Chromosome 1"/>
</dbReference>
<dbReference type="EMBL" id="AP018817">
    <property type="protein sequence ID" value="BBF69533.1"/>
    <property type="molecule type" value="Genomic_DNA"/>
</dbReference>
<dbReference type="Pfam" id="PF00583">
    <property type="entry name" value="Acetyltransf_1"/>
    <property type="match status" value="1"/>
</dbReference>
<dbReference type="PROSITE" id="PS51186">
    <property type="entry name" value="GNAT"/>
    <property type="match status" value="1"/>
</dbReference>
<keyword evidence="2" id="KW-0012">Acyltransferase</keyword>
<dbReference type="PANTHER" id="PTHR43877">
    <property type="entry name" value="AMINOALKYLPHOSPHONATE N-ACETYLTRANSFERASE-RELATED-RELATED"/>
    <property type="match status" value="1"/>
</dbReference>
<proteinExistence type="predicted"/>
<reference evidence="4" key="1">
    <citation type="submission" date="2018-07" db="EMBL/GenBank/DDBJ databases">
        <title>Complete genome sequence of Sphingomonas bisphenolicum strain AO1, a bisphenol A degradative bacterium isolated from Japanese farm field.</title>
        <authorList>
            <person name="Murakami M."/>
            <person name="Koh M."/>
            <person name="Koba S."/>
            <person name="Matsumura Y."/>
        </authorList>
    </citation>
    <scope>NUCLEOTIDE SEQUENCE</scope>
    <source>
        <strain evidence="4">AO1</strain>
    </source>
</reference>
<dbReference type="SUPFAM" id="SSF55729">
    <property type="entry name" value="Acyl-CoA N-acyltransferases (Nat)"/>
    <property type="match status" value="1"/>
</dbReference>
<feature type="domain" description="N-acetyltransferase" evidence="3">
    <location>
        <begin position="1"/>
        <end position="157"/>
    </location>
</feature>
<evidence type="ECO:0000259" key="3">
    <source>
        <dbReference type="PROSITE" id="PS51186"/>
    </source>
</evidence>